<dbReference type="RefSeq" id="WP_128791747.1">
    <property type="nucleotide sequence ID" value="NZ_BAAAHW010000005.1"/>
</dbReference>
<comment type="caution">
    <text evidence="1">The sequence shown here is derived from an EMBL/GenBank/DDBJ whole genome shotgun (WGS) entry which is preliminary data.</text>
</comment>
<evidence type="ECO:0000313" key="2">
    <source>
        <dbReference type="Proteomes" id="UP000577386"/>
    </source>
</evidence>
<dbReference type="GeneID" id="93976559"/>
<evidence type="ECO:0000313" key="1">
    <source>
        <dbReference type="EMBL" id="MBA9056092.1"/>
    </source>
</evidence>
<protein>
    <submittedName>
        <fullName evidence="1">Uncharacterized protein</fullName>
    </submittedName>
</protein>
<keyword evidence="2" id="KW-1185">Reference proteome</keyword>
<gene>
    <name evidence="1" type="ORF">HDA42_005270</name>
</gene>
<name>A0A7W3NT03_STRMR</name>
<accession>A0A7W3NT03</accession>
<dbReference type="AlphaFoldDB" id="A0A7W3NT03"/>
<dbReference type="EMBL" id="JACJIJ010000002">
    <property type="protein sequence ID" value="MBA9056092.1"/>
    <property type="molecule type" value="Genomic_DNA"/>
</dbReference>
<organism evidence="1 2">
    <name type="scientific">Streptomyces murinus</name>
    <dbReference type="NCBI Taxonomy" id="33900"/>
    <lineage>
        <taxon>Bacteria</taxon>
        <taxon>Bacillati</taxon>
        <taxon>Actinomycetota</taxon>
        <taxon>Actinomycetes</taxon>
        <taxon>Kitasatosporales</taxon>
        <taxon>Streptomycetaceae</taxon>
        <taxon>Streptomyces</taxon>
    </lineage>
</organism>
<proteinExistence type="predicted"/>
<dbReference type="Proteomes" id="UP000577386">
    <property type="component" value="Unassembled WGS sequence"/>
</dbReference>
<sequence>MTVGKEDITAGHELADLVCRELCRAGIPAYTMRPEVTRGPGARVEVDDSRDDHAGGLYVRWSAPSLAEAAVRAVTERQDPAAPEWRHHAKVALLMRTALIGILRLAGFSAVPAEEVDDIAEGDVYVHAGTPSRS</sequence>
<reference evidence="1 2" key="1">
    <citation type="submission" date="2020-08" db="EMBL/GenBank/DDBJ databases">
        <title>Sequencing the genomes of 1000 actinobacteria strains.</title>
        <authorList>
            <person name="Klenk H.-P."/>
        </authorList>
    </citation>
    <scope>NUCLEOTIDE SEQUENCE [LARGE SCALE GENOMIC DNA]</scope>
    <source>
        <strain evidence="1 2">DSM 41827</strain>
    </source>
</reference>